<evidence type="ECO:0000313" key="1">
    <source>
        <dbReference type="EMBL" id="BBI30275.1"/>
    </source>
</evidence>
<organism evidence="1 2">
    <name type="scientific">Acanthamoeba castellanii medusavirus J1</name>
    <dbReference type="NCBI Taxonomy" id="3114988"/>
    <lineage>
        <taxon>Viruses</taxon>
        <taxon>Varidnaviria</taxon>
        <taxon>Bamfordvirae</taxon>
        <taxon>Nucleocytoviricota</taxon>
        <taxon>Megaviricetes</taxon>
        <taxon>Mamonoviridae</taxon>
        <taxon>Medusavirus</taxon>
        <taxon>Medusavirus medusae</taxon>
    </lineage>
</organism>
<evidence type="ECO:0000313" key="2">
    <source>
        <dbReference type="Proteomes" id="UP001161669"/>
    </source>
</evidence>
<accession>A0A3T1CWU2</accession>
<name>A0A3T1CWU2_9VIRU</name>
<proteinExistence type="predicted"/>
<dbReference type="Proteomes" id="UP001161669">
    <property type="component" value="Segment"/>
</dbReference>
<reference evidence="2" key="1">
    <citation type="journal article" date="2019" name="J. Virol.">
        <title>Medusavirus, a novel large DNA virus discovered from hot spring water.</title>
        <authorList>
            <person name="Yoshikawa G."/>
            <person name="Blanc-Mathieu R."/>
            <person name="Song C."/>
            <person name="Kayama Y."/>
            <person name="Mochizuki T."/>
            <person name="Murata K."/>
            <person name="Ogata H."/>
            <person name="Takemura M."/>
        </authorList>
    </citation>
    <scope>NUCLEOTIDE SEQUENCE [LARGE SCALE GENOMIC DNA]</scope>
</reference>
<dbReference type="KEGG" id="vg:80540627"/>
<keyword evidence="2" id="KW-1185">Reference proteome</keyword>
<protein>
    <submittedName>
        <fullName evidence="1">Uncharacterized protein</fullName>
    </submittedName>
</protein>
<sequence length="144" mass="16541">MHGSVHFRLEVNIDHEERAVCVCRNDVRLVLDVFIDAGKIATNDSTVEDLFVVRDTRMWTPEEATEVRRHLEMPNRDIIDRMHERISYSIYLRNPTKGNLFVPAFTRVASLCAHAKALGETTVIVHMTRPSTPDEDEECDCSDE</sequence>
<dbReference type="EMBL" id="AP018495">
    <property type="protein sequence ID" value="BBI30275.1"/>
    <property type="molecule type" value="Genomic_DNA"/>
</dbReference>